<dbReference type="OrthoDB" id="1490554at2"/>
<evidence type="ECO:0000313" key="4">
    <source>
        <dbReference type="EMBL" id="RKD92419.1"/>
    </source>
</evidence>
<feature type="domain" description="HTH LytTR-type" evidence="3">
    <location>
        <begin position="155"/>
        <end position="253"/>
    </location>
</feature>
<accession>A0A419WAE9</accession>
<gene>
    <name evidence="4" type="ORF">BC643_2791</name>
</gene>
<dbReference type="GO" id="GO:0003677">
    <property type="term" value="F:DNA binding"/>
    <property type="evidence" value="ECO:0007669"/>
    <property type="project" value="InterPro"/>
</dbReference>
<dbReference type="GO" id="GO:0000156">
    <property type="term" value="F:phosphorelay response regulator activity"/>
    <property type="evidence" value="ECO:0007669"/>
    <property type="project" value="InterPro"/>
</dbReference>
<evidence type="ECO:0000259" key="3">
    <source>
        <dbReference type="PROSITE" id="PS50930"/>
    </source>
</evidence>
<dbReference type="PANTHER" id="PTHR37299:SF1">
    <property type="entry name" value="STAGE 0 SPORULATION PROTEIN A HOMOLOG"/>
    <property type="match status" value="1"/>
</dbReference>
<protein>
    <submittedName>
        <fullName evidence="4">LytTR family two component transcriptional regulator</fullName>
    </submittedName>
</protein>
<dbReference type="InterPro" id="IPR046947">
    <property type="entry name" value="LytR-like"/>
</dbReference>
<dbReference type="InterPro" id="IPR011006">
    <property type="entry name" value="CheY-like_superfamily"/>
</dbReference>
<keyword evidence="5" id="KW-1185">Reference proteome</keyword>
<feature type="modified residue" description="4-aspartylphosphate" evidence="1">
    <location>
        <position position="60"/>
    </location>
</feature>
<dbReference type="InterPro" id="IPR001789">
    <property type="entry name" value="Sig_transdc_resp-reg_receiver"/>
</dbReference>
<dbReference type="PANTHER" id="PTHR37299">
    <property type="entry name" value="TRANSCRIPTIONAL REGULATOR-RELATED"/>
    <property type="match status" value="1"/>
</dbReference>
<dbReference type="Gene3D" id="3.40.50.2300">
    <property type="match status" value="1"/>
</dbReference>
<organism evidence="4 5">
    <name type="scientific">Mangrovibacterium diazotrophicum</name>
    <dbReference type="NCBI Taxonomy" id="1261403"/>
    <lineage>
        <taxon>Bacteria</taxon>
        <taxon>Pseudomonadati</taxon>
        <taxon>Bacteroidota</taxon>
        <taxon>Bacteroidia</taxon>
        <taxon>Marinilabiliales</taxon>
        <taxon>Prolixibacteraceae</taxon>
        <taxon>Mangrovibacterium</taxon>
    </lineage>
</organism>
<comment type="caution">
    <text evidence="4">The sequence shown here is derived from an EMBL/GenBank/DDBJ whole genome shotgun (WGS) entry which is preliminary data.</text>
</comment>
<dbReference type="PROSITE" id="PS50110">
    <property type="entry name" value="RESPONSE_REGULATORY"/>
    <property type="match status" value="1"/>
</dbReference>
<evidence type="ECO:0000259" key="2">
    <source>
        <dbReference type="PROSITE" id="PS50110"/>
    </source>
</evidence>
<name>A0A419WAE9_9BACT</name>
<sequence>MEQAERKYNCLVVDDEFLARKLIAEYISKVSHLNLVASLDSPVDAIDLIAKGNIDILFIDIEMSEISGIDFIKYLTGPNRPLVIFVTAYPQYAVQGFEVDAIEYLIKPATFPRFIKAVNKATDILNMKSRISKLEQFQAAPAADEKPADAGNDHIIVRTDRKIVKLRYNDILFIEGAMEYVNFQTKEQRIMGLFSLRKLEEELPADQFMRIHKSFIVAIDKITEIDGNQVKVGQWTIYVSKNNRPKLVQLFSGNTEGI</sequence>
<dbReference type="Gene3D" id="2.40.50.1020">
    <property type="entry name" value="LytTr DNA-binding domain"/>
    <property type="match status" value="1"/>
</dbReference>
<dbReference type="SMART" id="SM00448">
    <property type="entry name" value="REC"/>
    <property type="match status" value="1"/>
</dbReference>
<feature type="domain" description="Response regulatory" evidence="2">
    <location>
        <begin position="9"/>
        <end position="122"/>
    </location>
</feature>
<dbReference type="InterPro" id="IPR007492">
    <property type="entry name" value="LytTR_DNA-bd_dom"/>
</dbReference>
<dbReference type="SUPFAM" id="SSF52172">
    <property type="entry name" value="CheY-like"/>
    <property type="match status" value="1"/>
</dbReference>
<dbReference type="Pfam" id="PF04397">
    <property type="entry name" value="LytTR"/>
    <property type="match status" value="1"/>
</dbReference>
<dbReference type="RefSeq" id="WP_120273631.1">
    <property type="nucleotide sequence ID" value="NZ_RAPN01000001.1"/>
</dbReference>
<proteinExistence type="predicted"/>
<dbReference type="Pfam" id="PF00072">
    <property type="entry name" value="Response_reg"/>
    <property type="match status" value="1"/>
</dbReference>
<evidence type="ECO:0000256" key="1">
    <source>
        <dbReference type="PROSITE-ProRule" id="PRU00169"/>
    </source>
</evidence>
<dbReference type="SMART" id="SM00850">
    <property type="entry name" value="LytTR"/>
    <property type="match status" value="1"/>
</dbReference>
<dbReference type="AlphaFoldDB" id="A0A419WAE9"/>
<keyword evidence="1" id="KW-0597">Phosphoprotein</keyword>
<evidence type="ECO:0000313" key="5">
    <source>
        <dbReference type="Proteomes" id="UP000283387"/>
    </source>
</evidence>
<dbReference type="Proteomes" id="UP000283387">
    <property type="component" value="Unassembled WGS sequence"/>
</dbReference>
<dbReference type="EMBL" id="RAPN01000001">
    <property type="protein sequence ID" value="RKD92419.1"/>
    <property type="molecule type" value="Genomic_DNA"/>
</dbReference>
<dbReference type="PROSITE" id="PS50930">
    <property type="entry name" value="HTH_LYTTR"/>
    <property type="match status" value="1"/>
</dbReference>
<reference evidence="4 5" key="1">
    <citation type="submission" date="2018-09" db="EMBL/GenBank/DDBJ databases">
        <title>Genomic Encyclopedia of Archaeal and Bacterial Type Strains, Phase II (KMG-II): from individual species to whole genera.</title>
        <authorList>
            <person name="Goeker M."/>
        </authorList>
    </citation>
    <scope>NUCLEOTIDE SEQUENCE [LARGE SCALE GENOMIC DNA]</scope>
    <source>
        <strain evidence="4 5">DSM 27148</strain>
    </source>
</reference>